<dbReference type="PRINTS" id="PR01438">
    <property type="entry name" value="UNVRSLSTRESS"/>
</dbReference>
<sequence>MFETILVPTDGSEYAESAAEMALELAKTHDAAVHVLSVADTGPLESIRLPGDAASPEGAFRARAERAVETIVSRGEETGLEMTGTVRTGPAESEILEYATEVDADLIVMGTRGRGGVTRAALGSVTDHVVRLGDVPVFIPE</sequence>
<evidence type="ECO:0000259" key="2">
    <source>
        <dbReference type="Pfam" id="PF00582"/>
    </source>
</evidence>
<dbReference type="Gene3D" id="3.40.50.620">
    <property type="entry name" value="HUPs"/>
    <property type="match status" value="1"/>
</dbReference>
<dbReference type="SUPFAM" id="SSF52402">
    <property type="entry name" value="Adenine nucleotide alpha hydrolases-like"/>
    <property type="match status" value="1"/>
</dbReference>
<keyword evidence="4" id="KW-1185">Reference proteome</keyword>
<comment type="caution">
    <text evidence="3">The sequence shown here is derived from an EMBL/GenBank/DDBJ whole genome shotgun (WGS) entry which is preliminary data.</text>
</comment>
<dbReference type="PANTHER" id="PTHR46268:SF6">
    <property type="entry name" value="UNIVERSAL STRESS PROTEIN UP12"/>
    <property type="match status" value="1"/>
</dbReference>
<dbReference type="RefSeq" id="WP_124178289.1">
    <property type="nucleotide sequence ID" value="NZ_REFY01000003.1"/>
</dbReference>
<comment type="similarity">
    <text evidence="1">Belongs to the universal stress protein A family.</text>
</comment>
<evidence type="ECO:0000313" key="4">
    <source>
        <dbReference type="Proteomes" id="UP000273828"/>
    </source>
</evidence>
<dbReference type="AlphaFoldDB" id="A0A3N6LME7"/>
<reference evidence="3 4" key="1">
    <citation type="submission" date="2018-10" db="EMBL/GenBank/DDBJ databases">
        <title>Natrarchaeobius chitinivorans gen. nov., sp. nov., and Natrarchaeobius haloalkaliphilus sp. nov., alkaliphilic, chitin-utilizing haloarchaea from hypersaline alkaline lakes.</title>
        <authorList>
            <person name="Sorokin D.Y."/>
            <person name="Elcheninov A.G."/>
            <person name="Kostrikina N.A."/>
            <person name="Bale N.J."/>
            <person name="Sinninghe Damste J.S."/>
            <person name="Khijniak T.V."/>
            <person name="Kublanov I.V."/>
            <person name="Toshchakov S.V."/>
        </authorList>
    </citation>
    <scope>NUCLEOTIDE SEQUENCE [LARGE SCALE GENOMIC DNA]</scope>
    <source>
        <strain evidence="3 4">AArcht-Sl</strain>
    </source>
</reference>
<dbReference type="OrthoDB" id="105697at2157"/>
<organism evidence="3 4">
    <name type="scientific">Natrarchaeobius halalkaliphilus</name>
    <dbReference type="NCBI Taxonomy" id="1679091"/>
    <lineage>
        <taxon>Archaea</taxon>
        <taxon>Methanobacteriati</taxon>
        <taxon>Methanobacteriota</taxon>
        <taxon>Stenosarchaea group</taxon>
        <taxon>Halobacteria</taxon>
        <taxon>Halobacteriales</taxon>
        <taxon>Natrialbaceae</taxon>
        <taxon>Natrarchaeobius</taxon>
    </lineage>
</organism>
<feature type="domain" description="UspA" evidence="2">
    <location>
        <begin position="1"/>
        <end position="139"/>
    </location>
</feature>
<name>A0A3N6LME7_9EURY</name>
<dbReference type="EMBL" id="REFY01000003">
    <property type="protein sequence ID" value="RQG90188.1"/>
    <property type="molecule type" value="Genomic_DNA"/>
</dbReference>
<dbReference type="Proteomes" id="UP000273828">
    <property type="component" value="Unassembled WGS sequence"/>
</dbReference>
<proteinExistence type="inferred from homology"/>
<protein>
    <submittedName>
        <fullName evidence="3">Universal stress protein</fullName>
    </submittedName>
</protein>
<dbReference type="PANTHER" id="PTHR46268">
    <property type="entry name" value="STRESS RESPONSE PROTEIN NHAX"/>
    <property type="match status" value="1"/>
</dbReference>
<gene>
    <name evidence="3" type="ORF">EA462_09375</name>
</gene>
<dbReference type="InterPro" id="IPR006015">
    <property type="entry name" value="Universal_stress_UspA"/>
</dbReference>
<dbReference type="InterPro" id="IPR014729">
    <property type="entry name" value="Rossmann-like_a/b/a_fold"/>
</dbReference>
<evidence type="ECO:0000256" key="1">
    <source>
        <dbReference type="ARBA" id="ARBA00008791"/>
    </source>
</evidence>
<accession>A0A3N6LME7</accession>
<dbReference type="Pfam" id="PF00582">
    <property type="entry name" value="Usp"/>
    <property type="match status" value="1"/>
</dbReference>
<evidence type="ECO:0000313" key="3">
    <source>
        <dbReference type="EMBL" id="RQG90188.1"/>
    </source>
</evidence>
<dbReference type="CDD" id="cd00293">
    <property type="entry name" value="USP-like"/>
    <property type="match status" value="1"/>
</dbReference>
<dbReference type="InterPro" id="IPR006016">
    <property type="entry name" value="UspA"/>
</dbReference>